<keyword evidence="7" id="KW-0560">Oxidoreductase</keyword>
<dbReference type="InterPro" id="IPR005103">
    <property type="entry name" value="AA9_LPMO"/>
</dbReference>
<keyword evidence="3" id="KW-0964">Secreted</keyword>
<keyword evidence="4" id="KW-0479">Metal-binding</keyword>
<reference evidence="20" key="2">
    <citation type="submission" date="2015-01" db="EMBL/GenBank/DDBJ databases">
        <title>Evolutionary Origins and Diversification of the Mycorrhizal Mutualists.</title>
        <authorList>
            <consortium name="DOE Joint Genome Institute"/>
            <consortium name="Mycorrhizal Genomics Consortium"/>
            <person name="Kohler A."/>
            <person name="Kuo A."/>
            <person name="Nagy L.G."/>
            <person name="Floudas D."/>
            <person name="Copeland A."/>
            <person name="Barry K.W."/>
            <person name="Cichocki N."/>
            <person name="Veneault-Fourrey C."/>
            <person name="LaButti K."/>
            <person name="Lindquist E.A."/>
            <person name="Lipzen A."/>
            <person name="Lundell T."/>
            <person name="Morin E."/>
            <person name="Murat C."/>
            <person name="Riley R."/>
            <person name="Ohm R."/>
            <person name="Sun H."/>
            <person name="Tunlid A."/>
            <person name="Henrissat B."/>
            <person name="Grigoriev I.V."/>
            <person name="Hibbett D.S."/>
            <person name="Martin F."/>
        </authorList>
    </citation>
    <scope>NUCLEOTIDE SEQUENCE [LARGE SCALE GENOMIC DNA]</scope>
    <source>
        <strain evidence="20">ATCC 200175</strain>
    </source>
</reference>
<evidence type="ECO:0000256" key="10">
    <source>
        <dbReference type="ARBA" id="ARBA00023157"/>
    </source>
</evidence>
<feature type="chain" id="PRO_5002203966" description="lytic cellulose monooxygenase (C4-dehydrogenating)" evidence="17">
    <location>
        <begin position="18"/>
        <end position="270"/>
    </location>
</feature>
<keyword evidence="12" id="KW-0624">Polysaccharide degradation</keyword>
<reference evidence="19 20" key="1">
    <citation type="submission" date="2014-06" db="EMBL/GenBank/DDBJ databases">
        <authorList>
            <consortium name="DOE Joint Genome Institute"/>
            <person name="Kuo A."/>
            <person name="Kohler A."/>
            <person name="Nagy L.G."/>
            <person name="Floudas D."/>
            <person name="Copeland A."/>
            <person name="Barry K.W."/>
            <person name="Cichocki N."/>
            <person name="Veneault-Fourrey C."/>
            <person name="LaButti K."/>
            <person name="Lindquist E.A."/>
            <person name="Lipzen A."/>
            <person name="Lundell T."/>
            <person name="Morin E."/>
            <person name="Murat C."/>
            <person name="Sun H."/>
            <person name="Tunlid A."/>
            <person name="Henrissat B."/>
            <person name="Grigoriev I.V."/>
            <person name="Hibbett D.S."/>
            <person name="Martin F."/>
            <person name="Nordberg H.P."/>
            <person name="Cantor M.N."/>
            <person name="Hua S.X."/>
        </authorList>
    </citation>
    <scope>NUCLEOTIDE SEQUENCE [LARGE SCALE GENOMIC DNA]</scope>
    <source>
        <strain evidence="19 20">ATCC 200175</strain>
    </source>
</reference>
<comment type="subcellular location">
    <subcellularLocation>
        <location evidence="2">Secreted</location>
    </subcellularLocation>
</comment>
<evidence type="ECO:0000256" key="3">
    <source>
        <dbReference type="ARBA" id="ARBA00022525"/>
    </source>
</evidence>
<feature type="domain" description="Auxiliary Activity family 9 catalytic" evidence="18">
    <location>
        <begin position="18"/>
        <end position="228"/>
    </location>
</feature>
<evidence type="ECO:0000259" key="18">
    <source>
        <dbReference type="Pfam" id="PF03443"/>
    </source>
</evidence>
<evidence type="ECO:0000256" key="7">
    <source>
        <dbReference type="ARBA" id="ARBA00023002"/>
    </source>
</evidence>
<evidence type="ECO:0000256" key="11">
    <source>
        <dbReference type="ARBA" id="ARBA00023277"/>
    </source>
</evidence>
<keyword evidence="9" id="KW-0503">Monooxygenase</keyword>
<feature type="region of interest" description="Disordered" evidence="16">
    <location>
        <begin position="247"/>
        <end position="270"/>
    </location>
</feature>
<comment type="similarity">
    <text evidence="13">Belongs to the polysaccharide monooxygenase AA9 family.</text>
</comment>
<dbReference type="HOGENOM" id="CLU_031730_2_2_1"/>
<dbReference type="EC" id="1.14.99.56" evidence="15"/>
<dbReference type="Gene3D" id="2.70.50.70">
    <property type="match status" value="1"/>
</dbReference>
<dbReference type="OrthoDB" id="4849160at2759"/>
<evidence type="ECO:0000256" key="5">
    <source>
        <dbReference type="ARBA" id="ARBA00022729"/>
    </source>
</evidence>
<proteinExistence type="inferred from homology"/>
<keyword evidence="5 17" id="KW-0732">Signal</keyword>
<keyword evidence="10" id="KW-1015">Disulfide bond</keyword>
<name>A0A0C9T048_PAXIN</name>
<dbReference type="Proteomes" id="UP000053647">
    <property type="component" value="Unassembled WGS sequence"/>
</dbReference>
<dbReference type="PANTHER" id="PTHR33353:SF10">
    <property type="entry name" value="ENDO-BETA-1,4-GLUCANASE D"/>
    <property type="match status" value="1"/>
</dbReference>
<evidence type="ECO:0000256" key="6">
    <source>
        <dbReference type="ARBA" id="ARBA00023001"/>
    </source>
</evidence>
<dbReference type="Pfam" id="PF03443">
    <property type="entry name" value="AA9"/>
    <property type="match status" value="1"/>
</dbReference>
<sequence length="270" mass="28637">MIAFTLLPLLLPALVSAHGYVGQVTIDGTVYKGNAVGTIPTIDSVIRQVYTQFPVKNASNPDLHCGMGAQFAKDVASANPGSKFEVLWVGGPNGSINWPHNTGPIMHYMAKCDGSCASYNSTNAEWFKISELGPRPDNQTWYQASLMAGFPANVTIPSTLAPGNYLLRSEIIALHLATTLGGAEFYPSCIQLSVGGSQIGAPTCSEEVTFPGGYSDTDPGILAPNIFDQPINYTCFPGPPVATFVSGSPTPGVKRPSKAMMQKRRLGNSH</sequence>
<evidence type="ECO:0000256" key="1">
    <source>
        <dbReference type="ARBA" id="ARBA00001973"/>
    </source>
</evidence>
<evidence type="ECO:0000256" key="4">
    <source>
        <dbReference type="ARBA" id="ARBA00022723"/>
    </source>
</evidence>
<evidence type="ECO:0000256" key="14">
    <source>
        <dbReference type="ARBA" id="ARBA00045077"/>
    </source>
</evidence>
<evidence type="ECO:0000256" key="12">
    <source>
        <dbReference type="ARBA" id="ARBA00023326"/>
    </source>
</evidence>
<keyword evidence="20" id="KW-1185">Reference proteome</keyword>
<dbReference type="EMBL" id="KN819335">
    <property type="protein sequence ID" value="KIJ15794.1"/>
    <property type="molecule type" value="Genomic_DNA"/>
</dbReference>
<comment type="cofactor">
    <cofactor evidence="1">
        <name>Cu(2+)</name>
        <dbReference type="ChEBI" id="CHEBI:29036"/>
    </cofactor>
</comment>
<evidence type="ECO:0000256" key="13">
    <source>
        <dbReference type="ARBA" id="ARBA00044502"/>
    </source>
</evidence>
<comment type="catalytic activity">
    <reaction evidence="14">
        <text>[(1-&gt;4)-beta-D-glucosyl]n+m + reduced acceptor + O2 = 4-dehydro-beta-D-glucosyl-[(1-&gt;4)-beta-D-glucosyl]n-1 + [(1-&gt;4)-beta-D-glucosyl]m + acceptor + H2O.</text>
        <dbReference type="EC" id="1.14.99.56"/>
    </reaction>
</comment>
<evidence type="ECO:0000256" key="9">
    <source>
        <dbReference type="ARBA" id="ARBA00023033"/>
    </source>
</evidence>
<evidence type="ECO:0000256" key="15">
    <source>
        <dbReference type="ARBA" id="ARBA00047174"/>
    </source>
</evidence>
<evidence type="ECO:0000256" key="8">
    <source>
        <dbReference type="ARBA" id="ARBA00023008"/>
    </source>
</evidence>
<evidence type="ECO:0000256" key="17">
    <source>
        <dbReference type="SAM" id="SignalP"/>
    </source>
</evidence>
<dbReference type="AlphaFoldDB" id="A0A0C9T048"/>
<dbReference type="PANTHER" id="PTHR33353">
    <property type="entry name" value="PUTATIVE (AFU_ORTHOLOGUE AFUA_1G12560)-RELATED"/>
    <property type="match status" value="1"/>
</dbReference>
<dbReference type="GO" id="GO:0004497">
    <property type="term" value="F:monooxygenase activity"/>
    <property type="evidence" value="ECO:0007669"/>
    <property type="project" value="UniProtKB-KW"/>
</dbReference>
<evidence type="ECO:0000313" key="19">
    <source>
        <dbReference type="EMBL" id="KIJ15794.1"/>
    </source>
</evidence>
<gene>
    <name evidence="19" type="ORF">PAXINDRAFT_133034</name>
</gene>
<evidence type="ECO:0000256" key="16">
    <source>
        <dbReference type="SAM" id="MobiDB-lite"/>
    </source>
</evidence>
<evidence type="ECO:0000256" key="2">
    <source>
        <dbReference type="ARBA" id="ARBA00004613"/>
    </source>
</evidence>
<keyword evidence="6" id="KW-0136">Cellulose degradation</keyword>
<dbReference type="GO" id="GO:0005576">
    <property type="term" value="C:extracellular region"/>
    <property type="evidence" value="ECO:0007669"/>
    <property type="project" value="UniProtKB-SubCell"/>
</dbReference>
<keyword evidence="8" id="KW-0186">Copper</keyword>
<dbReference type="GO" id="GO:0030245">
    <property type="term" value="P:cellulose catabolic process"/>
    <property type="evidence" value="ECO:0007669"/>
    <property type="project" value="UniProtKB-KW"/>
</dbReference>
<feature type="compositionally biased region" description="Basic residues" evidence="16">
    <location>
        <begin position="255"/>
        <end position="270"/>
    </location>
</feature>
<evidence type="ECO:0000313" key="20">
    <source>
        <dbReference type="Proteomes" id="UP000053647"/>
    </source>
</evidence>
<dbReference type="InterPro" id="IPR049892">
    <property type="entry name" value="AA9"/>
</dbReference>
<dbReference type="GO" id="GO:0046872">
    <property type="term" value="F:metal ion binding"/>
    <property type="evidence" value="ECO:0007669"/>
    <property type="project" value="UniProtKB-KW"/>
</dbReference>
<protein>
    <recommendedName>
        <fullName evidence="15">lytic cellulose monooxygenase (C4-dehydrogenating)</fullName>
        <ecNumber evidence="15">1.14.99.56</ecNumber>
    </recommendedName>
</protein>
<dbReference type="CDD" id="cd21175">
    <property type="entry name" value="LPMO_AA9"/>
    <property type="match status" value="1"/>
</dbReference>
<accession>A0A0C9T048</accession>
<organism evidence="19 20">
    <name type="scientific">Paxillus involutus ATCC 200175</name>
    <dbReference type="NCBI Taxonomy" id="664439"/>
    <lineage>
        <taxon>Eukaryota</taxon>
        <taxon>Fungi</taxon>
        <taxon>Dikarya</taxon>
        <taxon>Basidiomycota</taxon>
        <taxon>Agaricomycotina</taxon>
        <taxon>Agaricomycetes</taxon>
        <taxon>Agaricomycetidae</taxon>
        <taxon>Boletales</taxon>
        <taxon>Paxilineae</taxon>
        <taxon>Paxillaceae</taxon>
        <taxon>Paxillus</taxon>
    </lineage>
</organism>
<feature type="signal peptide" evidence="17">
    <location>
        <begin position="1"/>
        <end position="17"/>
    </location>
</feature>
<keyword evidence="11" id="KW-0119">Carbohydrate metabolism</keyword>